<keyword evidence="1" id="KW-0904">Protein phosphatase</keyword>
<evidence type="ECO:0000313" key="4">
    <source>
        <dbReference type="EMBL" id="KTB36165.1"/>
    </source>
</evidence>
<comment type="cofactor">
    <cofactor evidence="1">
        <name>Mn(2+)</name>
        <dbReference type="ChEBI" id="CHEBI:29035"/>
    </cofactor>
</comment>
<feature type="compositionally biased region" description="Basic residues" evidence="2">
    <location>
        <begin position="553"/>
        <end position="562"/>
    </location>
</feature>
<accession>A0A0W0FIT7</accession>
<reference evidence="4 5" key="1">
    <citation type="submission" date="2015-12" db="EMBL/GenBank/DDBJ databases">
        <title>Draft genome sequence of Moniliophthora roreri, the causal agent of frosty pod rot of cacao.</title>
        <authorList>
            <person name="Aime M.C."/>
            <person name="Diaz-Valderrama J.R."/>
            <person name="Kijpornyongpan T."/>
            <person name="Phillips-Mora W."/>
        </authorList>
    </citation>
    <scope>NUCLEOTIDE SEQUENCE [LARGE SCALE GENOMIC DNA]</scope>
    <source>
        <strain evidence="4 5">MCA 2952</strain>
    </source>
</reference>
<feature type="region of interest" description="Disordered" evidence="2">
    <location>
        <begin position="553"/>
        <end position="576"/>
    </location>
</feature>
<evidence type="ECO:0000256" key="1">
    <source>
        <dbReference type="RuleBase" id="RU366020"/>
    </source>
</evidence>
<dbReference type="SUPFAM" id="SSF81606">
    <property type="entry name" value="PP2C-like"/>
    <property type="match status" value="1"/>
</dbReference>
<dbReference type="GO" id="GO:0004722">
    <property type="term" value="F:protein serine/threonine phosphatase activity"/>
    <property type="evidence" value="ECO:0007669"/>
    <property type="project" value="UniProtKB-EC"/>
</dbReference>
<dbReference type="Gene3D" id="3.60.40.10">
    <property type="entry name" value="PPM-type phosphatase domain"/>
    <property type="match status" value="1"/>
</dbReference>
<evidence type="ECO:0000256" key="2">
    <source>
        <dbReference type="SAM" id="MobiDB-lite"/>
    </source>
</evidence>
<comment type="similarity">
    <text evidence="1">Belongs to the PP2C family.</text>
</comment>
<feature type="compositionally biased region" description="Polar residues" evidence="2">
    <location>
        <begin position="43"/>
        <end position="66"/>
    </location>
</feature>
<organism evidence="4 5">
    <name type="scientific">Moniliophthora roreri</name>
    <name type="common">Frosty pod rot fungus</name>
    <name type="synonym">Monilia roreri</name>
    <dbReference type="NCBI Taxonomy" id="221103"/>
    <lineage>
        <taxon>Eukaryota</taxon>
        <taxon>Fungi</taxon>
        <taxon>Dikarya</taxon>
        <taxon>Basidiomycota</taxon>
        <taxon>Agaricomycotina</taxon>
        <taxon>Agaricomycetes</taxon>
        <taxon>Agaricomycetidae</taxon>
        <taxon>Agaricales</taxon>
        <taxon>Marasmiineae</taxon>
        <taxon>Marasmiaceae</taxon>
        <taxon>Moniliophthora</taxon>
    </lineage>
</organism>
<dbReference type="InterPro" id="IPR036457">
    <property type="entry name" value="PPM-type-like_dom_sf"/>
</dbReference>
<feature type="compositionally biased region" description="Polar residues" evidence="2">
    <location>
        <begin position="563"/>
        <end position="573"/>
    </location>
</feature>
<feature type="compositionally biased region" description="Pro residues" evidence="2">
    <location>
        <begin position="274"/>
        <end position="285"/>
    </location>
</feature>
<feature type="domain" description="PPM-type phosphatase" evidence="3">
    <location>
        <begin position="165"/>
        <end position="603"/>
    </location>
</feature>
<feature type="compositionally biased region" description="Low complexity" evidence="2">
    <location>
        <begin position="67"/>
        <end position="77"/>
    </location>
</feature>
<dbReference type="PROSITE" id="PS51746">
    <property type="entry name" value="PPM_2"/>
    <property type="match status" value="1"/>
</dbReference>
<dbReference type="EC" id="3.1.3.16" evidence="1"/>
<keyword evidence="1" id="KW-0464">Manganese</keyword>
<proteinExistence type="inferred from homology"/>
<dbReference type="PANTHER" id="PTHR12320">
    <property type="entry name" value="PROTEIN PHOSPHATASE 2C"/>
    <property type="match status" value="1"/>
</dbReference>
<dbReference type="SMART" id="SM00332">
    <property type="entry name" value="PP2Cc"/>
    <property type="match status" value="1"/>
</dbReference>
<feature type="compositionally biased region" description="Basic and acidic residues" evidence="2">
    <location>
        <begin position="121"/>
        <end position="130"/>
    </location>
</feature>
<sequence length="621" mass="66941">MSAKRFSAHPRFYAHLPRSAQRSLHYNAAGALPPPPPVLNGHNPRSVNSPTSQYFQSSRILTGSAEQQQHSSQSNHNSGGGGSLALTTASPYHAKSHGSQSANPIAGPSTSMGLLSGSTVHPHEKSESANHNHRRSGAGIKYQMDVGAYGIPKRPASASNIRIDEWEKESLPRAVNVGEDAYFIRPDAVGVADGVGGWSKYAKGKSKSPSPSAMFARRLMHYCASEIEEFHDRRIEDPPLPPPPIKERYGYGYPFISPYESIVSSSTVPIYPFFSPPPPPPPPPTESDTSDLESQLSEQLEELEEGLDILMILERAYQKTLAEHVEEVPAAAKDTTVALDPGSPETASSAAASTSWFNIPAIFNAASSPIPSPVTQPLLAGSSTVLIAVLDHVPKQPSPASHHTQLSSPSPQVEVRINDREELEAVMKVAHIGDCMGMLVRGDEIVWRSEEMWWSFNTPVQLGHSSPATPSTHAKTFVVPVQENDILIIASDGLSDNLWDEDVLEEVGRLRKGGWLESSTDPATGKSDGPHPLLLRRTLAGILSEALCSRARKVSTMHRKPSSRPSPQLSNADDTPFARRARETGREFSGGKGDDISVVVAVISRVDGDLSSDLSGLELGH</sequence>
<dbReference type="Proteomes" id="UP000054988">
    <property type="component" value="Unassembled WGS sequence"/>
</dbReference>
<dbReference type="EMBL" id="LATX01001921">
    <property type="protein sequence ID" value="KTB36165.1"/>
    <property type="molecule type" value="Genomic_DNA"/>
</dbReference>
<keyword evidence="1" id="KW-0460">Magnesium</keyword>
<protein>
    <recommendedName>
        <fullName evidence="1">Protein phosphatase</fullName>
        <ecNumber evidence="1">3.1.3.16</ecNumber>
    </recommendedName>
</protein>
<keyword evidence="1" id="KW-0378">Hydrolase</keyword>
<evidence type="ECO:0000259" key="3">
    <source>
        <dbReference type="PROSITE" id="PS51746"/>
    </source>
</evidence>
<name>A0A0W0FIT7_MONRR</name>
<comment type="cofactor">
    <cofactor evidence="1">
        <name>Mg(2+)</name>
        <dbReference type="ChEBI" id="CHEBI:18420"/>
    </cofactor>
</comment>
<dbReference type="eggNOG" id="KOG1379">
    <property type="taxonomic scope" value="Eukaryota"/>
</dbReference>
<feature type="region of interest" description="Disordered" evidence="2">
    <location>
        <begin position="273"/>
        <end position="295"/>
    </location>
</feature>
<feature type="compositionally biased region" description="Polar residues" evidence="2">
    <location>
        <begin position="97"/>
        <end position="119"/>
    </location>
</feature>
<dbReference type="PANTHER" id="PTHR12320:SF84">
    <property type="entry name" value="PROTEIN PHOSPHATASE"/>
    <property type="match status" value="1"/>
</dbReference>
<gene>
    <name evidence="4" type="ORF">WG66_11245</name>
</gene>
<dbReference type="InterPro" id="IPR001932">
    <property type="entry name" value="PPM-type_phosphatase-like_dom"/>
</dbReference>
<comment type="caution">
    <text evidence="4">The sequence shown here is derived from an EMBL/GenBank/DDBJ whole genome shotgun (WGS) entry which is preliminary data.</text>
</comment>
<evidence type="ECO:0000313" key="5">
    <source>
        <dbReference type="Proteomes" id="UP000054988"/>
    </source>
</evidence>
<comment type="catalytic activity">
    <reaction evidence="1">
        <text>O-phospho-L-threonyl-[protein] + H2O = L-threonyl-[protein] + phosphate</text>
        <dbReference type="Rhea" id="RHEA:47004"/>
        <dbReference type="Rhea" id="RHEA-COMP:11060"/>
        <dbReference type="Rhea" id="RHEA-COMP:11605"/>
        <dbReference type="ChEBI" id="CHEBI:15377"/>
        <dbReference type="ChEBI" id="CHEBI:30013"/>
        <dbReference type="ChEBI" id="CHEBI:43474"/>
        <dbReference type="ChEBI" id="CHEBI:61977"/>
        <dbReference type="EC" id="3.1.3.16"/>
    </reaction>
</comment>
<dbReference type="AlphaFoldDB" id="A0A0W0FIT7"/>
<dbReference type="GO" id="GO:0046872">
    <property type="term" value="F:metal ion binding"/>
    <property type="evidence" value="ECO:0007669"/>
    <property type="project" value="UniProtKB-UniRule"/>
</dbReference>
<comment type="catalytic activity">
    <reaction evidence="1">
        <text>O-phospho-L-seryl-[protein] + H2O = L-seryl-[protein] + phosphate</text>
        <dbReference type="Rhea" id="RHEA:20629"/>
        <dbReference type="Rhea" id="RHEA-COMP:9863"/>
        <dbReference type="Rhea" id="RHEA-COMP:11604"/>
        <dbReference type="ChEBI" id="CHEBI:15377"/>
        <dbReference type="ChEBI" id="CHEBI:29999"/>
        <dbReference type="ChEBI" id="CHEBI:43474"/>
        <dbReference type="ChEBI" id="CHEBI:83421"/>
        <dbReference type="EC" id="3.1.3.16"/>
    </reaction>
</comment>
<feature type="region of interest" description="Disordered" evidence="2">
    <location>
        <begin position="27"/>
        <end position="137"/>
    </location>
</feature>
<dbReference type="InterPro" id="IPR039123">
    <property type="entry name" value="PPTC7"/>
</dbReference>
<keyword evidence="1" id="KW-0479">Metal-binding</keyword>